<dbReference type="Proteomes" id="UP000006772">
    <property type="component" value="Unassembled WGS sequence"/>
</dbReference>
<dbReference type="RefSeq" id="WP_006462136.1">
    <property type="nucleotide sequence ID" value="NZ_AEEC02000005.1"/>
</dbReference>
<organism evidence="1 2">
    <name type="scientific">Herbaspirillum frisingense GSF30</name>
    <dbReference type="NCBI Taxonomy" id="864073"/>
    <lineage>
        <taxon>Bacteria</taxon>
        <taxon>Pseudomonadati</taxon>
        <taxon>Pseudomonadota</taxon>
        <taxon>Betaproteobacteria</taxon>
        <taxon>Burkholderiales</taxon>
        <taxon>Oxalobacteraceae</taxon>
        <taxon>Herbaspirillum</taxon>
    </lineage>
</organism>
<reference evidence="1 2" key="1">
    <citation type="journal article" date="2013" name="Front. Microbiol.">
        <title>The genome of the endophytic bacterium H. frisingense GSF30(T) identifies diverse strategies in the Herbaspirillum genus to interact with plants.</title>
        <authorList>
            <person name="Straub D."/>
            <person name="Rothballer M."/>
            <person name="Hartmann A."/>
            <person name="Ludewig U."/>
        </authorList>
    </citation>
    <scope>NUCLEOTIDE SEQUENCE [LARGE SCALE GENOMIC DNA]</scope>
    <source>
        <strain evidence="1 2">GSF30</strain>
    </source>
</reference>
<protein>
    <submittedName>
        <fullName evidence="1">Uncharacterized protein</fullName>
    </submittedName>
</protein>
<dbReference type="AlphaFoldDB" id="A0AAI9IGW6"/>
<accession>A0AAI9IGW6</accession>
<evidence type="ECO:0000313" key="1">
    <source>
        <dbReference type="EMBL" id="EOA05770.1"/>
    </source>
</evidence>
<proteinExistence type="predicted"/>
<name>A0AAI9IGW6_9BURK</name>
<comment type="caution">
    <text evidence="1">The sequence shown here is derived from an EMBL/GenBank/DDBJ whole genome shotgun (WGS) entry which is preliminary data.</text>
</comment>
<gene>
    <name evidence="1" type="ORF">HFRIS_004908</name>
</gene>
<sequence>MAGGQYKTTGFGEDENAAQGAAIKAAQAACDKQSKRLEVTSSQTKYKGAVSEETNQNLTTASKIASYAGIWVPTLTDDNDYEVTLQFTCS</sequence>
<evidence type="ECO:0000313" key="2">
    <source>
        <dbReference type="Proteomes" id="UP000006772"/>
    </source>
</evidence>
<dbReference type="EMBL" id="AEEC02000005">
    <property type="protein sequence ID" value="EOA05770.1"/>
    <property type="molecule type" value="Genomic_DNA"/>
</dbReference>